<organism evidence="3 4">
    <name type="scientific">Rodentibacter mrazii</name>
    <dbReference type="NCBI Taxonomy" id="1908257"/>
    <lineage>
        <taxon>Bacteria</taxon>
        <taxon>Pseudomonadati</taxon>
        <taxon>Pseudomonadota</taxon>
        <taxon>Gammaproteobacteria</taxon>
        <taxon>Pasteurellales</taxon>
        <taxon>Pasteurellaceae</taxon>
        <taxon>Rodentibacter</taxon>
    </lineage>
</organism>
<dbReference type="Pfam" id="PF20249">
    <property type="entry name" value="VasX_N"/>
    <property type="match status" value="1"/>
</dbReference>
<feature type="transmembrane region" description="Helical" evidence="1">
    <location>
        <begin position="730"/>
        <end position="752"/>
    </location>
</feature>
<evidence type="ECO:0000313" key="4">
    <source>
        <dbReference type="Proteomes" id="UP000189426"/>
    </source>
</evidence>
<evidence type="ECO:0000259" key="2">
    <source>
        <dbReference type="Pfam" id="PF20249"/>
    </source>
</evidence>
<keyword evidence="1" id="KW-0472">Membrane</keyword>
<name>A0A1V3IE54_9PAST</name>
<evidence type="ECO:0000256" key="1">
    <source>
        <dbReference type="SAM" id="Phobius"/>
    </source>
</evidence>
<proteinExistence type="predicted"/>
<feature type="transmembrane region" description="Helical" evidence="1">
    <location>
        <begin position="696"/>
        <end position="718"/>
    </location>
</feature>
<dbReference type="InterPro" id="IPR046864">
    <property type="entry name" value="VasX_N"/>
</dbReference>
<keyword evidence="4" id="KW-1185">Reference proteome</keyword>
<dbReference type="EMBL" id="MLHG01000051">
    <property type="protein sequence ID" value="OOF38883.1"/>
    <property type="molecule type" value="Genomic_DNA"/>
</dbReference>
<keyword evidence="1" id="KW-0812">Transmembrane</keyword>
<comment type="caution">
    <text evidence="3">The sequence shown here is derived from an EMBL/GenBank/DDBJ whole genome shotgun (WGS) entry which is preliminary data.</text>
</comment>
<sequence length="989" mass="111283">MKDSTQTKQTKPKMKLDVAKINQAAQELSDGHSKCELPIIPLYPVRYGLSIDYLAQARAGNIKNLSEIAPAGIGQSEVHSLMQLRQGFVYIYAHTKHRLFSTDDKGKWLVFRYVTHSDDINSASEFEQLSDYQNAGLNASFLLCKWGEKGANGNWTLGKIDTSKYPCMTNTISFNTAFVDKDVDIVDIAYSEYMWSSEIIERFEKDDKLRQIVMTTVNVSAPEKHSAPLKDLNIHVLEYQSLNKSNDLSEQTQSWYTKLKNTAIPSALSGFPDYKETGLMVALQDVVGEMHELQKLIIDFTEKQKAYYARYAYPITIGNIIDPKIGYDIKGKDYPFKEQERVIEQKGVRDGLVSEFNSKMTALLKEPFERYEKPAGELVKQVIQLAQRASFKEFFNISDDIIGYAPLENGIDRGFYVFYRLLSDLTYGLECTSNGVELLENLFSDDAVPANNSPTTIGWLKEHSKKVTDAVYGMAMKILPPQQRHHILKGYFRGVEHVYLNSGRTVANLAALRKIQFDKVMAIYGWDEKKLIKNVDYFFAEVADKQIDRLIKEERSRQYNHRRGNGGKKAIKRELRQIKQDLINYRRITLDEIRDLETRIQLSERYYGFSGVLAIYAGILSLNNDLTVPRKLARTAAGRLALDPVVVKTTAILDISVGTADTAYALKLIGKPGAGMNVLRNLSGASALSVLIGVRALAYTGAAVVGGLLTSLIAFGGLREAIANEDKVSIVANSAIMLSGVMLGLSVIKLSILPTLGPIGWVILLVATASIFLWGSTPLETWVKKGFWGKKDYFYWSEKRDDVNNQIQRAEILANEEIAEIAEQHIARLELITIGQVDAISGGGLPMNKQIEDYMLISKGFEKELYEYEIQAGLKISKISQGYYRITCAEFRRTEPTTHNLVINLYEWGSAQALPIKQFYAGSSGEVTFHLAENNIHIKEVRITAEFTDKEGGTFEDVYFSEEFQNKTKEIQQQAQAVIENALDEGYSE</sequence>
<feature type="transmembrane region" description="Helical" evidence="1">
    <location>
        <begin position="758"/>
        <end position="775"/>
    </location>
</feature>
<evidence type="ECO:0000313" key="3">
    <source>
        <dbReference type="EMBL" id="OOF38883.1"/>
    </source>
</evidence>
<feature type="domain" description="Toxin VasX N-terminal region" evidence="2">
    <location>
        <begin position="38"/>
        <end position="221"/>
    </location>
</feature>
<accession>A0A1V3IE54</accession>
<dbReference type="STRING" id="1908257.BKK47_08065"/>
<dbReference type="CDD" id="cd20706">
    <property type="entry name" value="MIX_II"/>
    <property type="match status" value="1"/>
</dbReference>
<protein>
    <recommendedName>
        <fullName evidence="2">Toxin VasX N-terminal region domain-containing protein</fullName>
    </recommendedName>
</protein>
<keyword evidence="1" id="KW-1133">Transmembrane helix</keyword>
<dbReference type="RefSeq" id="WP_077494369.1">
    <property type="nucleotide sequence ID" value="NZ_MLHG01000051.1"/>
</dbReference>
<gene>
    <name evidence="3" type="ORF">BKK47_08065</name>
</gene>
<dbReference type="Proteomes" id="UP000189426">
    <property type="component" value="Unassembled WGS sequence"/>
</dbReference>
<reference evidence="3 4" key="1">
    <citation type="submission" date="2016-10" db="EMBL/GenBank/DDBJ databases">
        <title>Rodentibacter gen. nov. and new species.</title>
        <authorList>
            <person name="Christensen H."/>
        </authorList>
    </citation>
    <scope>NUCLEOTIDE SEQUENCE [LARGE SCALE GENOMIC DNA]</scope>
    <source>
        <strain evidence="3 4">Ppn418</strain>
    </source>
</reference>
<dbReference type="AlphaFoldDB" id="A0A1V3IE54"/>